<evidence type="ECO:0000256" key="1">
    <source>
        <dbReference type="SAM" id="Coils"/>
    </source>
</evidence>
<evidence type="ECO:0000313" key="4">
    <source>
        <dbReference type="Proteomes" id="UP000634043"/>
    </source>
</evidence>
<feature type="region of interest" description="Disordered" evidence="2">
    <location>
        <begin position="1"/>
        <end position="28"/>
    </location>
</feature>
<evidence type="ECO:0000256" key="2">
    <source>
        <dbReference type="SAM" id="MobiDB-lite"/>
    </source>
</evidence>
<gene>
    <name evidence="3" type="ORF">GCM10011323_08420</name>
</gene>
<comment type="caution">
    <text evidence="3">The sequence shown here is derived from an EMBL/GenBank/DDBJ whole genome shotgun (WGS) entry which is preliminary data.</text>
</comment>
<keyword evidence="4" id="KW-1185">Reference proteome</keyword>
<keyword evidence="1" id="KW-0175">Coiled coil</keyword>
<name>A0ABQ1VZU9_9BACT</name>
<proteinExistence type="predicted"/>
<protein>
    <submittedName>
        <fullName evidence="3">Uncharacterized protein</fullName>
    </submittedName>
</protein>
<feature type="compositionally biased region" description="Basic and acidic residues" evidence="2">
    <location>
        <begin position="8"/>
        <end position="28"/>
    </location>
</feature>
<organism evidence="3 4">
    <name type="scientific">Pontibacter amylolyticus</name>
    <dbReference type="NCBI Taxonomy" id="1424080"/>
    <lineage>
        <taxon>Bacteria</taxon>
        <taxon>Pseudomonadati</taxon>
        <taxon>Bacteroidota</taxon>
        <taxon>Cytophagia</taxon>
        <taxon>Cytophagales</taxon>
        <taxon>Hymenobacteraceae</taxon>
        <taxon>Pontibacter</taxon>
    </lineage>
</organism>
<evidence type="ECO:0000313" key="3">
    <source>
        <dbReference type="EMBL" id="GGG06039.1"/>
    </source>
</evidence>
<accession>A0ABQ1VZU9</accession>
<dbReference type="Proteomes" id="UP000634043">
    <property type="component" value="Unassembled WGS sequence"/>
</dbReference>
<sequence>MVSLYNETEPKDMDTYNLKPEHMRAPNNLTREEIEKSLEELDSKIKTLKARANATAADSNHTYHEHVAALEAKRELIASKLGDQEDSQSKWQGLKDGLDNLRKDMDNLFK</sequence>
<reference evidence="4" key="1">
    <citation type="journal article" date="2019" name="Int. J. Syst. Evol. Microbiol.">
        <title>The Global Catalogue of Microorganisms (GCM) 10K type strain sequencing project: providing services to taxonomists for standard genome sequencing and annotation.</title>
        <authorList>
            <consortium name="The Broad Institute Genomics Platform"/>
            <consortium name="The Broad Institute Genome Sequencing Center for Infectious Disease"/>
            <person name="Wu L."/>
            <person name="Ma J."/>
        </authorList>
    </citation>
    <scope>NUCLEOTIDE SEQUENCE [LARGE SCALE GENOMIC DNA]</scope>
    <source>
        <strain evidence="4">CGMCC 1.12749</strain>
    </source>
</reference>
<feature type="coiled-coil region" evidence="1">
    <location>
        <begin position="31"/>
        <end position="58"/>
    </location>
</feature>
<dbReference type="EMBL" id="BMFP01000001">
    <property type="protein sequence ID" value="GGG06039.1"/>
    <property type="molecule type" value="Genomic_DNA"/>
</dbReference>